<organism evidence="1 2">
    <name type="scientific">Streptomyces albospinus</name>
    <dbReference type="NCBI Taxonomy" id="285515"/>
    <lineage>
        <taxon>Bacteria</taxon>
        <taxon>Bacillati</taxon>
        <taxon>Actinomycetota</taxon>
        <taxon>Actinomycetes</taxon>
        <taxon>Kitasatosporales</taxon>
        <taxon>Streptomycetaceae</taxon>
        <taxon>Streptomyces</taxon>
    </lineage>
</organism>
<accession>A0ABQ2V5S4</accession>
<sequence length="44" mass="4894">MGQMIETRGCGKCHSTMYKTVETDENGNPTDESQWVCSNCGHVE</sequence>
<name>A0ABQ2V5S4_9ACTN</name>
<proteinExistence type="predicted"/>
<comment type="caution">
    <text evidence="1">The sequence shown here is derived from an EMBL/GenBank/DDBJ whole genome shotgun (WGS) entry which is preliminary data.</text>
</comment>
<evidence type="ECO:0000313" key="1">
    <source>
        <dbReference type="EMBL" id="GGU67507.1"/>
    </source>
</evidence>
<evidence type="ECO:0000313" key="2">
    <source>
        <dbReference type="Proteomes" id="UP000654471"/>
    </source>
</evidence>
<dbReference type="RefSeq" id="WP_268249828.1">
    <property type="nucleotide sequence ID" value="NZ_BMRP01000011.1"/>
</dbReference>
<dbReference type="EMBL" id="BMRP01000011">
    <property type="protein sequence ID" value="GGU67507.1"/>
    <property type="molecule type" value="Genomic_DNA"/>
</dbReference>
<gene>
    <name evidence="1" type="ORF">GCM10010211_36030</name>
</gene>
<protein>
    <submittedName>
        <fullName evidence="1">Uncharacterized protein</fullName>
    </submittedName>
</protein>
<keyword evidence="2" id="KW-1185">Reference proteome</keyword>
<dbReference type="Proteomes" id="UP000654471">
    <property type="component" value="Unassembled WGS sequence"/>
</dbReference>
<reference evidence="2" key="1">
    <citation type="journal article" date="2019" name="Int. J. Syst. Evol. Microbiol.">
        <title>The Global Catalogue of Microorganisms (GCM) 10K type strain sequencing project: providing services to taxonomists for standard genome sequencing and annotation.</title>
        <authorList>
            <consortium name="The Broad Institute Genomics Platform"/>
            <consortium name="The Broad Institute Genome Sequencing Center for Infectious Disease"/>
            <person name="Wu L."/>
            <person name="Ma J."/>
        </authorList>
    </citation>
    <scope>NUCLEOTIDE SEQUENCE [LARGE SCALE GENOMIC DNA]</scope>
    <source>
        <strain evidence="2">JCM 3399</strain>
    </source>
</reference>